<evidence type="ECO:0000256" key="1">
    <source>
        <dbReference type="SAM" id="MobiDB-lite"/>
    </source>
</evidence>
<dbReference type="Proteomes" id="UP000249056">
    <property type="component" value="Unassembled WGS sequence"/>
</dbReference>
<dbReference type="EMBL" id="QKRW01000090">
    <property type="protein sequence ID" value="RAL58280.1"/>
    <property type="molecule type" value="Genomic_DNA"/>
</dbReference>
<keyword evidence="3" id="KW-1185">Reference proteome</keyword>
<protein>
    <submittedName>
        <fullName evidence="2">Uncharacterized protein</fullName>
    </submittedName>
</protein>
<reference evidence="2 3" key="1">
    <citation type="submission" date="2018-06" db="EMBL/GenBank/DDBJ databases">
        <title>Genome Sequence of the Brown Rot Fungal Pathogen Monilinia fructigena.</title>
        <authorList>
            <person name="Landi L."/>
            <person name="De Miccolis Angelini R.M."/>
            <person name="Pollastro S."/>
            <person name="Abate D."/>
            <person name="Faretra F."/>
            <person name="Romanazzi G."/>
        </authorList>
    </citation>
    <scope>NUCLEOTIDE SEQUENCE [LARGE SCALE GENOMIC DNA]</scope>
    <source>
        <strain evidence="2 3">Mfrg269</strain>
    </source>
</reference>
<evidence type="ECO:0000313" key="3">
    <source>
        <dbReference type="Proteomes" id="UP000249056"/>
    </source>
</evidence>
<gene>
    <name evidence="2" type="ORF">DID88_002235</name>
</gene>
<feature type="region of interest" description="Disordered" evidence="1">
    <location>
        <begin position="117"/>
        <end position="195"/>
    </location>
</feature>
<feature type="compositionally biased region" description="Basic and acidic residues" evidence="1">
    <location>
        <begin position="117"/>
        <end position="130"/>
    </location>
</feature>
<name>A0A395IDI5_9HELO</name>
<evidence type="ECO:0000313" key="2">
    <source>
        <dbReference type="EMBL" id="RAL58280.1"/>
    </source>
</evidence>
<dbReference type="OrthoDB" id="10258692at2759"/>
<accession>A0A395IDI5</accession>
<feature type="compositionally biased region" description="Polar residues" evidence="1">
    <location>
        <begin position="16"/>
        <end position="25"/>
    </location>
</feature>
<feature type="region of interest" description="Disordered" evidence="1">
    <location>
        <begin position="1"/>
        <end position="81"/>
    </location>
</feature>
<feature type="compositionally biased region" description="Basic and acidic residues" evidence="1">
    <location>
        <begin position="150"/>
        <end position="186"/>
    </location>
</feature>
<sequence length="195" mass="22249">MEDIVTGAYEGGESMNLENGNANSDHSQREIYRNQGEPDRSRDYMQHRIPSPVPQAPELTMEVPEESDDDEDEAEQAGFQLLRQKLVQQEAALEERSFTDKDNDPIAVKSREVFAKAQDKEAEELVEKGKSATGSELRGEGQRRTGSRFATEHDFERVLRESEREAKESKEQKEQDARETESKFQRSDYSGYVLG</sequence>
<dbReference type="AlphaFoldDB" id="A0A395IDI5"/>
<proteinExistence type="predicted"/>
<feature type="compositionally biased region" description="Basic and acidic residues" evidence="1">
    <location>
        <begin position="26"/>
        <end position="46"/>
    </location>
</feature>
<organism evidence="2 3">
    <name type="scientific">Monilinia fructigena</name>
    <dbReference type="NCBI Taxonomy" id="38457"/>
    <lineage>
        <taxon>Eukaryota</taxon>
        <taxon>Fungi</taxon>
        <taxon>Dikarya</taxon>
        <taxon>Ascomycota</taxon>
        <taxon>Pezizomycotina</taxon>
        <taxon>Leotiomycetes</taxon>
        <taxon>Helotiales</taxon>
        <taxon>Sclerotiniaceae</taxon>
        <taxon>Monilinia</taxon>
    </lineage>
</organism>
<feature type="compositionally biased region" description="Acidic residues" evidence="1">
    <location>
        <begin position="63"/>
        <end position="75"/>
    </location>
</feature>
<comment type="caution">
    <text evidence="2">The sequence shown here is derived from an EMBL/GenBank/DDBJ whole genome shotgun (WGS) entry which is preliminary data.</text>
</comment>